<feature type="transmembrane region" description="Helical" evidence="5">
    <location>
        <begin position="44"/>
        <end position="66"/>
    </location>
</feature>
<evidence type="ECO:0000256" key="1">
    <source>
        <dbReference type="ARBA" id="ARBA00004141"/>
    </source>
</evidence>
<comment type="subcellular location">
    <subcellularLocation>
        <location evidence="1">Membrane</location>
        <topology evidence="1">Multi-pass membrane protein</topology>
    </subcellularLocation>
</comment>
<reference evidence="6 7" key="1">
    <citation type="submission" date="2020-08" db="EMBL/GenBank/DDBJ databases">
        <title>Sequencing the genomes of 1000 actinobacteria strains.</title>
        <authorList>
            <person name="Klenk H.-P."/>
        </authorList>
    </citation>
    <scope>NUCLEOTIDE SEQUENCE [LARGE SCALE GENOMIC DNA]</scope>
    <source>
        <strain evidence="6 7">DSM 23974</strain>
    </source>
</reference>
<feature type="transmembrane region" description="Helical" evidence="5">
    <location>
        <begin position="140"/>
        <end position="160"/>
    </location>
</feature>
<name>A0A7W7M285_9MICC</name>
<dbReference type="InterPro" id="IPR008521">
    <property type="entry name" value="Mg_trans_NIPA"/>
</dbReference>
<feature type="transmembrane region" description="Helical" evidence="5">
    <location>
        <begin position="259"/>
        <end position="283"/>
    </location>
</feature>
<feature type="transmembrane region" description="Helical" evidence="5">
    <location>
        <begin position="105"/>
        <end position="128"/>
    </location>
</feature>
<comment type="caution">
    <text evidence="6">The sequence shown here is derived from an EMBL/GenBank/DDBJ whole genome shotgun (WGS) entry which is preliminary data.</text>
</comment>
<feature type="transmembrane region" description="Helical" evidence="5">
    <location>
        <begin position="72"/>
        <end position="93"/>
    </location>
</feature>
<sequence length="310" mass="31580">MQPQYLLPILCALGGAVCLALGSERQSAGVRAAETALATRRFGFLALLGSGPWLVGGALMLAGIGLNVSALAHAPLTVVQPLGAFAVAVTTVLHARSMRIRIDPATWTAVAACVTGSIGFVLVALTLTNPNTTPSPAQEHRTVVLAAIMTGLALVAALVLHRRPNAWLPVLVAGVLYGFVAVGVRLASVHVLAGDRGGFLGVPWTVAGMMSVAALLGVYFVQTAYRHGPPDLVVAGLTVVDPMVGVLVGVTVLGELQAYPPVGAVAAMLVAAVVAVAGIVVLSRNHPDVLARREQDAAPSRPSTSGASQT</sequence>
<evidence type="ECO:0000256" key="3">
    <source>
        <dbReference type="ARBA" id="ARBA00022989"/>
    </source>
</evidence>
<keyword evidence="7" id="KW-1185">Reference proteome</keyword>
<dbReference type="Pfam" id="PF05653">
    <property type="entry name" value="Mg_trans_NIPA"/>
    <property type="match status" value="1"/>
</dbReference>
<proteinExistence type="predicted"/>
<accession>A0A7W7M285</accession>
<dbReference type="PANTHER" id="PTHR40761:SF1">
    <property type="entry name" value="CONSERVED INTEGRAL MEMBRANE ALANINE VALINE AND LEUCINE RICH PROTEIN-RELATED"/>
    <property type="match status" value="1"/>
</dbReference>
<evidence type="ECO:0000256" key="4">
    <source>
        <dbReference type="ARBA" id="ARBA00023136"/>
    </source>
</evidence>
<feature type="transmembrane region" description="Helical" evidence="5">
    <location>
        <begin position="232"/>
        <end position="253"/>
    </location>
</feature>
<gene>
    <name evidence="6" type="ORF">HDA30_000313</name>
</gene>
<organism evidence="6 7">
    <name type="scientific">Micrococcus cohnii</name>
    <dbReference type="NCBI Taxonomy" id="993416"/>
    <lineage>
        <taxon>Bacteria</taxon>
        <taxon>Bacillati</taxon>
        <taxon>Actinomycetota</taxon>
        <taxon>Actinomycetes</taxon>
        <taxon>Micrococcales</taxon>
        <taxon>Micrococcaceae</taxon>
        <taxon>Micrococcus</taxon>
    </lineage>
</organism>
<dbReference type="GO" id="GO:0016020">
    <property type="term" value="C:membrane"/>
    <property type="evidence" value="ECO:0007669"/>
    <property type="project" value="UniProtKB-SubCell"/>
</dbReference>
<dbReference type="RefSeq" id="WP_158495536.1">
    <property type="nucleotide sequence ID" value="NZ_JACHNA010000001.1"/>
</dbReference>
<dbReference type="Proteomes" id="UP000540191">
    <property type="component" value="Unassembled WGS sequence"/>
</dbReference>
<evidence type="ECO:0000256" key="5">
    <source>
        <dbReference type="SAM" id="Phobius"/>
    </source>
</evidence>
<feature type="transmembrane region" description="Helical" evidence="5">
    <location>
        <begin position="6"/>
        <end position="23"/>
    </location>
</feature>
<dbReference type="GO" id="GO:0015095">
    <property type="term" value="F:magnesium ion transmembrane transporter activity"/>
    <property type="evidence" value="ECO:0007669"/>
    <property type="project" value="InterPro"/>
</dbReference>
<dbReference type="NCBIfam" id="NF038012">
    <property type="entry name" value="DMT_1"/>
    <property type="match status" value="1"/>
</dbReference>
<keyword evidence="2 5" id="KW-0812">Transmembrane</keyword>
<dbReference type="AlphaFoldDB" id="A0A7W7M285"/>
<dbReference type="PANTHER" id="PTHR40761">
    <property type="entry name" value="CONSERVED INTEGRAL MEMBRANE ALANINE VALINE AND LEUCINE RICH PROTEIN-RELATED"/>
    <property type="match status" value="1"/>
</dbReference>
<keyword evidence="3 5" id="KW-1133">Transmembrane helix</keyword>
<feature type="transmembrane region" description="Helical" evidence="5">
    <location>
        <begin position="167"/>
        <end position="187"/>
    </location>
</feature>
<protein>
    <submittedName>
        <fullName evidence="6">Drug/metabolite transporter (DMT)-like permease</fullName>
    </submittedName>
</protein>
<keyword evidence="4 5" id="KW-0472">Membrane</keyword>
<evidence type="ECO:0000313" key="7">
    <source>
        <dbReference type="Proteomes" id="UP000540191"/>
    </source>
</evidence>
<evidence type="ECO:0000313" key="6">
    <source>
        <dbReference type="EMBL" id="MBB4734805.1"/>
    </source>
</evidence>
<feature type="transmembrane region" description="Helical" evidence="5">
    <location>
        <begin position="199"/>
        <end position="220"/>
    </location>
</feature>
<dbReference type="EMBL" id="JACHNA010000001">
    <property type="protein sequence ID" value="MBB4734805.1"/>
    <property type="molecule type" value="Genomic_DNA"/>
</dbReference>
<evidence type="ECO:0000256" key="2">
    <source>
        <dbReference type="ARBA" id="ARBA00022692"/>
    </source>
</evidence>